<evidence type="ECO:0000313" key="2">
    <source>
        <dbReference type="EMBL" id="KAK5986712.1"/>
    </source>
</evidence>
<protein>
    <submittedName>
        <fullName evidence="2">Uncharacterized protein</fullName>
    </submittedName>
</protein>
<reference evidence="2 3" key="1">
    <citation type="submission" date="2019-10" db="EMBL/GenBank/DDBJ databases">
        <title>Assembly and Annotation for the nematode Trichostrongylus colubriformis.</title>
        <authorList>
            <person name="Martin J."/>
        </authorList>
    </citation>
    <scope>NUCLEOTIDE SEQUENCE [LARGE SCALE GENOMIC DNA]</scope>
    <source>
        <strain evidence="2">G859</strain>
        <tissue evidence="2">Whole worm</tissue>
    </source>
</reference>
<sequence>GRMLCGKLPVQVNSPSNRMKSPRFVSRAVHNNHQPMEYMSLMGRMW</sequence>
<keyword evidence="3" id="KW-1185">Reference proteome</keyword>
<evidence type="ECO:0000313" key="3">
    <source>
        <dbReference type="Proteomes" id="UP001331761"/>
    </source>
</evidence>
<dbReference type="EMBL" id="WIXE01000301">
    <property type="protein sequence ID" value="KAK5986712.1"/>
    <property type="molecule type" value="Genomic_DNA"/>
</dbReference>
<name>A0AAN8G3U1_TRICO</name>
<evidence type="ECO:0000256" key="1">
    <source>
        <dbReference type="SAM" id="MobiDB-lite"/>
    </source>
</evidence>
<feature type="region of interest" description="Disordered" evidence="1">
    <location>
        <begin position="1"/>
        <end position="20"/>
    </location>
</feature>
<feature type="non-terminal residue" evidence="2">
    <location>
        <position position="1"/>
    </location>
</feature>
<dbReference type="AlphaFoldDB" id="A0AAN8G3U1"/>
<gene>
    <name evidence="2" type="ORF">GCK32_021144</name>
</gene>
<organism evidence="2 3">
    <name type="scientific">Trichostrongylus colubriformis</name>
    <name type="common">Black scour worm</name>
    <dbReference type="NCBI Taxonomy" id="6319"/>
    <lineage>
        <taxon>Eukaryota</taxon>
        <taxon>Metazoa</taxon>
        <taxon>Ecdysozoa</taxon>
        <taxon>Nematoda</taxon>
        <taxon>Chromadorea</taxon>
        <taxon>Rhabditida</taxon>
        <taxon>Rhabditina</taxon>
        <taxon>Rhabditomorpha</taxon>
        <taxon>Strongyloidea</taxon>
        <taxon>Trichostrongylidae</taxon>
        <taxon>Trichostrongylus</taxon>
    </lineage>
</organism>
<dbReference type="Proteomes" id="UP001331761">
    <property type="component" value="Unassembled WGS sequence"/>
</dbReference>
<proteinExistence type="predicted"/>
<comment type="caution">
    <text evidence="2">The sequence shown here is derived from an EMBL/GenBank/DDBJ whole genome shotgun (WGS) entry which is preliminary data.</text>
</comment>
<accession>A0AAN8G3U1</accession>